<evidence type="ECO:0000313" key="9">
    <source>
        <dbReference type="Ensembl" id="ENSMFAP00000049001.1"/>
    </source>
</evidence>
<keyword evidence="5 8" id="KW-0812">Transmembrane</keyword>
<sequence length="311" mass="34403">MCLTLPFPSTEACAPATFSRTVHDKNTNGMDRILNVEETYLTVLVKIGPRFHTLECFLLKSILCFSPSYRMSEGDSVGESVHGKPSVVYRFFTRLGQGWYIVTYALGIYHLNLFIAFLSPKVDPSLMEDSDDGPSLPTKQNEEFRPFIRRLPEFKFWHAATKGILVAMVCTFFDAFNVPVFWPILVMYFIMLFCITMKRQIKHMIKYRYIPFTHGKRREASGRERAESLGGPGVGGLTLSPCHLLGPGLPEAPGQPSPGLCRLEGVGEAGGPGPEVCRVRGQVAEESSFLGIGCEEGGEVKGGDPTCQGCF</sequence>
<evidence type="ECO:0000256" key="2">
    <source>
        <dbReference type="ARBA" id="ARBA00004141"/>
    </source>
</evidence>
<dbReference type="GO" id="GO:0000139">
    <property type="term" value="C:Golgi membrane"/>
    <property type="evidence" value="ECO:0007669"/>
    <property type="project" value="TreeGrafter"/>
</dbReference>
<reference evidence="9 10" key="1">
    <citation type="submission" date="2013-03" db="EMBL/GenBank/DDBJ databases">
        <authorList>
            <person name="Warren W."/>
            <person name="Wilson R.K."/>
        </authorList>
    </citation>
    <scope>NUCLEOTIDE SEQUENCE</scope>
</reference>
<gene>
    <name evidence="9" type="primary">RER1</name>
</gene>
<evidence type="ECO:0000313" key="10">
    <source>
        <dbReference type="Proteomes" id="UP000233100"/>
    </source>
</evidence>
<dbReference type="Ensembl" id="ENSMFAT00000076678.1">
    <property type="protein sequence ID" value="ENSMFAP00000049001.1"/>
    <property type="gene ID" value="ENSMFAG00000032298.2"/>
</dbReference>
<keyword evidence="7 8" id="KW-0472">Membrane</keyword>
<dbReference type="GO" id="GO:0006621">
    <property type="term" value="P:protein retention in ER lumen"/>
    <property type="evidence" value="ECO:0007669"/>
    <property type="project" value="TreeGrafter"/>
</dbReference>
<reference evidence="9" key="3">
    <citation type="submission" date="2025-09" db="UniProtKB">
        <authorList>
            <consortium name="Ensembl"/>
        </authorList>
    </citation>
    <scope>IDENTIFICATION</scope>
</reference>
<dbReference type="GO" id="GO:0006890">
    <property type="term" value="P:retrograde vesicle-mediated transport, Golgi to endoplasmic reticulum"/>
    <property type="evidence" value="ECO:0007669"/>
    <property type="project" value="TreeGrafter"/>
</dbReference>
<dbReference type="Bgee" id="ENSMFAG00000032298">
    <property type="expression patterns" value="Expressed in liver and 13 other cell types or tissues"/>
</dbReference>
<keyword evidence="10" id="KW-1185">Reference proteome</keyword>
<proteinExistence type="inferred from homology"/>
<evidence type="ECO:0000256" key="1">
    <source>
        <dbReference type="ARBA" id="ARBA00003348"/>
    </source>
</evidence>
<dbReference type="PANTHER" id="PTHR10743">
    <property type="entry name" value="PROTEIN RER1"/>
    <property type="match status" value="1"/>
</dbReference>
<evidence type="ECO:0000256" key="8">
    <source>
        <dbReference type="SAM" id="Phobius"/>
    </source>
</evidence>
<accession>A0A7N9CE19</accession>
<organism evidence="9 10">
    <name type="scientific">Macaca fascicularis</name>
    <name type="common">Crab-eating macaque</name>
    <name type="synonym">Cynomolgus monkey</name>
    <dbReference type="NCBI Taxonomy" id="9541"/>
    <lineage>
        <taxon>Eukaryota</taxon>
        <taxon>Metazoa</taxon>
        <taxon>Chordata</taxon>
        <taxon>Craniata</taxon>
        <taxon>Vertebrata</taxon>
        <taxon>Euteleostomi</taxon>
        <taxon>Mammalia</taxon>
        <taxon>Eutheria</taxon>
        <taxon>Euarchontoglires</taxon>
        <taxon>Primates</taxon>
        <taxon>Haplorrhini</taxon>
        <taxon>Catarrhini</taxon>
        <taxon>Cercopithecidae</taxon>
        <taxon>Cercopithecinae</taxon>
        <taxon>Macaca</taxon>
    </lineage>
</organism>
<dbReference type="AlphaFoldDB" id="A0A7N9CE19"/>
<comment type="function">
    <text evidence="1">Involved in the retrieval of endoplasmic reticulum membrane proteins from the early Golgi compartment.</text>
</comment>
<evidence type="ECO:0000256" key="6">
    <source>
        <dbReference type="ARBA" id="ARBA00022989"/>
    </source>
</evidence>
<reference evidence="9" key="2">
    <citation type="submission" date="2025-08" db="UniProtKB">
        <authorList>
            <consortium name="Ensembl"/>
        </authorList>
    </citation>
    <scope>IDENTIFICATION</scope>
</reference>
<dbReference type="PANTHER" id="PTHR10743:SF0">
    <property type="entry name" value="PROTEIN RER1"/>
    <property type="match status" value="1"/>
</dbReference>
<dbReference type="InterPro" id="IPR004932">
    <property type="entry name" value="Rer1"/>
</dbReference>
<protein>
    <recommendedName>
        <fullName evidence="4">Protein RER1</fullName>
    </recommendedName>
</protein>
<evidence type="ECO:0000256" key="5">
    <source>
        <dbReference type="ARBA" id="ARBA00022692"/>
    </source>
</evidence>
<dbReference type="GO" id="GO:0005783">
    <property type="term" value="C:endoplasmic reticulum"/>
    <property type="evidence" value="ECO:0007669"/>
    <property type="project" value="GOC"/>
</dbReference>
<dbReference type="GeneTree" id="ENSGT00510000047137"/>
<evidence type="ECO:0000256" key="3">
    <source>
        <dbReference type="ARBA" id="ARBA00006070"/>
    </source>
</evidence>
<feature type="transmembrane region" description="Helical" evidence="8">
    <location>
        <begin position="98"/>
        <end position="118"/>
    </location>
</feature>
<name>A0A7N9CE19_MACFA</name>
<evidence type="ECO:0000256" key="7">
    <source>
        <dbReference type="ARBA" id="ARBA00023136"/>
    </source>
</evidence>
<comment type="similarity">
    <text evidence="3">Belongs to the RER1 family.</text>
</comment>
<keyword evidence="6 8" id="KW-1133">Transmembrane helix</keyword>
<evidence type="ECO:0000256" key="4">
    <source>
        <dbReference type="ARBA" id="ARBA00014112"/>
    </source>
</evidence>
<comment type="subcellular location">
    <subcellularLocation>
        <location evidence="2">Membrane</location>
        <topology evidence="2">Multi-pass membrane protein</topology>
    </subcellularLocation>
</comment>
<dbReference type="Proteomes" id="UP000233100">
    <property type="component" value="Chromosome 1"/>
</dbReference>
<dbReference type="Pfam" id="PF03248">
    <property type="entry name" value="Rer1"/>
    <property type="match status" value="1"/>
</dbReference>
<feature type="transmembrane region" description="Helical" evidence="8">
    <location>
        <begin position="180"/>
        <end position="197"/>
    </location>
</feature>